<feature type="region of interest" description="Disordered" evidence="9">
    <location>
        <begin position="33"/>
        <end position="75"/>
    </location>
</feature>
<accession>A0AAD7YIG2</accession>
<organism evidence="11 12">
    <name type="scientific">Mythimna separata</name>
    <name type="common">Oriental armyworm</name>
    <name type="synonym">Pseudaletia separata</name>
    <dbReference type="NCBI Taxonomy" id="271217"/>
    <lineage>
        <taxon>Eukaryota</taxon>
        <taxon>Metazoa</taxon>
        <taxon>Ecdysozoa</taxon>
        <taxon>Arthropoda</taxon>
        <taxon>Hexapoda</taxon>
        <taxon>Insecta</taxon>
        <taxon>Pterygota</taxon>
        <taxon>Neoptera</taxon>
        <taxon>Endopterygota</taxon>
        <taxon>Lepidoptera</taxon>
        <taxon>Glossata</taxon>
        <taxon>Ditrysia</taxon>
        <taxon>Noctuoidea</taxon>
        <taxon>Noctuidae</taxon>
        <taxon>Noctuinae</taxon>
        <taxon>Hadenini</taxon>
        <taxon>Mythimna</taxon>
    </lineage>
</organism>
<feature type="transmembrane region" description="Helical" evidence="10">
    <location>
        <begin position="659"/>
        <end position="683"/>
    </location>
</feature>
<dbReference type="Pfam" id="PF00209">
    <property type="entry name" value="SNF"/>
    <property type="match status" value="1"/>
</dbReference>
<dbReference type="EMBL" id="JARGEI010000017">
    <property type="protein sequence ID" value="KAJ8716734.1"/>
    <property type="molecule type" value="Genomic_DNA"/>
</dbReference>
<dbReference type="PROSITE" id="PS50267">
    <property type="entry name" value="NA_NEUROTRAN_SYMP_3"/>
    <property type="match status" value="1"/>
</dbReference>
<dbReference type="GO" id="GO:0089718">
    <property type="term" value="P:amino acid import across plasma membrane"/>
    <property type="evidence" value="ECO:0007669"/>
    <property type="project" value="TreeGrafter"/>
</dbReference>
<feature type="transmembrane region" description="Helical" evidence="10">
    <location>
        <begin position="1847"/>
        <end position="1873"/>
    </location>
</feature>
<keyword evidence="3" id="KW-0813">Transport</keyword>
<reference evidence="11" key="1">
    <citation type="submission" date="2023-03" db="EMBL/GenBank/DDBJ databases">
        <title>Chromosome-level genomes of two armyworms, Mythimna separata and Mythimna loreyi, provide insights into the biosynthesis and reception of sex pheromones.</title>
        <authorList>
            <person name="Zhao H."/>
        </authorList>
    </citation>
    <scope>NUCLEOTIDE SEQUENCE</scope>
    <source>
        <strain evidence="11">BeijingLab</strain>
        <tissue evidence="11">Pupa</tissue>
    </source>
</reference>
<dbReference type="InterPro" id="IPR037272">
    <property type="entry name" value="SNS_sf"/>
</dbReference>
<feature type="compositionally biased region" description="Pro residues" evidence="9">
    <location>
        <begin position="1972"/>
        <end position="1987"/>
    </location>
</feature>
<dbReference type="GO" id="GO:0015179">
    <property type="term" value="F:L-amino acid transmembrane transporter activity"/>
    <property type="evidence" value="ECO:0007669"/>
    <property type="project" value="TreeGrafter"/>
</dbReference>
<feature type="compositionally biased region" description="Low complexity" evidence="9">
    <location>
        <begin position="335"/>
        <end position="349"/>
    </location>
</feature>
<comment type="subcellular location">
    <subcellularLocation>
        <location evidence="1">Membrane</location>
        <topology evidence="1">Multi-pass membrane protein</topology>
    </subcellularLocation>
</comment>
<comment type="similarity">
    <text evidence="2">Belongs to the sodium:neurotransmitter symporter (SNF) (TC 2.A.22) family.</text>
</comment>
<feature type="transmembrane region" description="Helical" evidence="10">
    <location>
        <begin position="1441"/>
        <end position="1466"/>
    </location>
</feature>
<keyword evidence="8" id="KW-0479">Metal-binding</keyword>
<sequence length="2151" mass="232637">MLAGTWKSGSTKRAGYDLGHAIKMEVVNIGEGRYEQSENVPGSSIDSDASSSAFESNDSDHYSEDLDKSSEDGDLKEDLQKTIPECYKSDSNFSSHTASITNDEEFQATALCQFMDILNDLDEVLDKSLLACLDDGTKNFDSDEEDLICKIKEVIGEAQGESDRSEAQSSMDDNTQVITCSNVLASAPPMEETDITPSISERSNLTSLGRSKSFSELTDNDRQVLVTSLERASTTNDTLRNSMRRLDPIVLPAITAESSCEPLTLPVILFLEHNINMRPTSAPIQLQVTAANLSSDGASGPLIVGRRALLMNRTLSLPSPGDSDVTAGDWTGRNTARSTARSSASSSSSESLDVAPIIQNAASATEERNEETEEPPFGVWPHRMSAMLACLSCTVGIFNISRFAIFSVHFGASFIIQFFILSFLIGIPLFTLHLCLGQVLESGPVDMWRISPIFQGVGVSLLITQAVIGMYSIIGLSWIFVYFRDSFITSNDKYKWALPHEFNFEDAVAKNGTYKIQETLPQYFHGEVLQRNLGSNSSYFGTIKFQVAFNLAVVWMIVFVALSKGLRSYGKAVYMLIFLPICGTLVLCTKLLTLIPYDTVVNIFSETEWSEFFINSNSWAAAAQETFLTWGLLGACIMQLTSHKNSKNKTNTILQKESACIVAFTFAVLLLGSFLANTCVQILKNYGYVYIPGSFETVKSTQFLWPISEPMPGNVVSTPVRYMGHYGSLVGVTVWKTGNIARTLSGWQPLQLATQIVPATLAVLPANLLSPAWAVIFYFIIIMFGIAQQLAIWHCVITGIMAINAEALKVWETTITFLSCVFGLAMGLLLSTDAGIRIVHFIDYVWVGSWWQCVIQVALACGVFVVRGRPYSPDVVVAALYSSRSRLSATLAALLSFTWTVVLPVLLCVSILAIHQVALACGVFVVRGRPYSPDVVVAALYSSRSRLSATLAALLSFTWTVVLPVLLCVSILAIHQVALACGVFVVRGRPYSPDVVVAALYSSRSRLSATLAALLSFTWTVVLPVLLCVSILAIHQVALACGVFVVRGRPYSPDVVVAALYSSRSRLSATLAALLSFTWTVVLPVLLCVSILAIHQVALACGVFVVRGRPYSPDVVVAALYSSRSRLSATLAALLSFTWTVVLPVLLCVSILAIHQVALACGVFVVRGRPYSPDVVVAALYSSRSRLSATLAALLSFTWTVVLPVLLCVSILAIHQVALACGVFVVRGRPYSPDVVVAALYSSRSRLSATLAALLSFTWTVVLPVLLCVSILAIHQVALACGVFVVRGRPYSPDVVVAALYSSRSRLSATLAALLSFTWTVVLPVLLCVSILAIHQVALACGVFVVRGRPYSPDVVVAALYSSRSRLSATLAALLSFTWTVVLPVLLCVSILAIHQVALACGVFVVRGRPYSPDVVVAALYSSRSRLSATLAALLSFTWTVVLPVLLCVSILAIHQVALACGVFVVRGRPYSPDVVVAALYSSRSRLSATLAALLSFTWTVVLPVLLCVSILAIHQVALACGVFVVRGRPYSPDVVVAALYSSRSRLSATLAALLSFTWTVVLPVLLCVSILAIHQVALACGVFVVRGRPYSPDVVVAALYSSRSRLSATLAALLSFTWTVVLPVLLCVSILAIHQVALACGVFVVRGRPYSPDVVVAALYSSRSRLSATLAALLSFTWTVVLPVLLCVSILAIHQVALACGVFVVRGRPYSPDVVVAALYSSRSRLSATLAALLSFTWTVVLPVLLCVSILAIHQVALACGVFVVRGRPYSPDVVVAALYSSRSRLSATLAALLSFTWTVVLPVLLCVSILAIHQVALACGVFVVRGRPYSPDVVVAALYSSRSRLSATLAALLSFTWTVVLPVLLCAICVMDFRVGLQKQMYSWRKPAGYWPVWCRQVAVFLQQGALLLVPIAAFIQTWRYMNKGPPDILDDYGTNDCIEELRIQNLYRPRMGAGNEPLGLLPAAAAAPAPAPPDPPPKYTPPPSYSTATGARLLNTIRRSFRTLRRITTTRPEQSPAEDTAQLPITVSETVERDALVSLESQPPEYSGVFATPSITITDETDSRTTRPRSSTSRNSLSLTRDYLRRSFVRKSDSAKSIRSSLRRSFKYGGALTSSHEQLVRGAEPMSSTVAMSAVSTSHDRHSRASVI</sequence>
<dbReference type="PANTHER" id="PTHR11616:SF323">
    <property type="entry name" value="SODIUM-DEPENDENT TRANSPORTER BEDRAGGLED"/>
    <property type="match status" value="1"/>
</dbReference>
<feature type="binding site" evidence="8">
    <location>
        <position position="399"/>
    </location>
    <ligand>
        <name>Na(+)</name>
        <dbReference type="ChEBI" id="CHEBI:29101"/>
        <label>1</label>
    </ligand>
</feature>
<evidence type="ECO:0000256" key="5">
    <source>
        <dbReference type="ARBA" id="ARBA00022847"/>
    </source>
</evidence>
<dbReference type="Proteomes" id="UP001231518">
    <property type="component" value="Chromosome 14"/>
</dbReference>
<feature type="transmembrane region" description="Helical" evidence="10">
    <location>
        <begin position="1607"/>
        <end position="1634"/>
    </location>
</feature>
<keyword evidence="4 10" id="KW-0812">Transmembrane</keyword>
<feature type="region of interest" description="Disordered" evidence="9">
    <location>
        <begin position="1967"/>
        <end position="1991"/>
    </location>
</feature>
<dbReference type="GO" id="GO:0005886">
    <property type="term" value="C:plasma membrane"/>
    <property type="evidence" value="ECO:0007669"/>
    <property type="project" value="TreeGrafter"/>
</dbReference>
<dbReference type="InterPro" id="IPR000175">
    <property type="entry name" value="Na/ntran_symport"/>
</dbReference>
<feature type="transmembrane region" description="Helical" evidence="10">
    <location>
        <begin position="1487"/>
        <end position="1514"/>
    </location>
</feature>
<dbReference type="PRINTS" id="PR00176">
    <property type="entry name" value="NANEUSMPORT"/>
</dbReference>
<evidence type="ECO:0000256" key="8">
    <source>
        <dbReference type="PIRSR" id="PIRSR600175-1"/>
    </source>
</evidence>
<feature type="binding site" evidence="8">
    <location>
        <position position="395"/>
    </location>
    <ligand>
        <name>Na(+)</name>
        <dbReference type="ChEBI" id="CHEBI:29101"/>
        <label>1</label>
    </ligand>
</feature>
<evidence type="ECO:0000313" key="12">
    <source>
        <dbReference type="Proteomes" id="UP001231518"/>
    </source>
</evidence>
<evidence type="ECO:0000256" key="9">
    <source>
        <dbReference type="SAM" id="MobiDB-lite"/>
    </source>
</evidence>
<feature type="transmembrane region" description="Helical" evidence="10">
    <location>
        <begin position="1561"/>
        <end position="1586"/>
    </location>
</feature>
<keyword evidence="5" id="KW-0769">Symport</keyword>
<feature type="region of interest" description="Disordered" evidence="9">
    <location>
        <begin position="2061"/>
        <end position="2080"/>
    </location>
</feature>
<feature type="transmembrane region" description="Helical" evidence="10">
    <location>
        <begin position="386"/>
        <end position="408"/>
    </location>
</feature>
<proteinExistence type="inferred from homology"/>
<gene>
    <name evidence="11" type="ORF">PYW07_003361</name>
</gene>
<keyword evidence="8" id="KW-0915">Sodium</keyword>
<feature type="transmembrane region" description="Helical" evidence="10">
    <location>
        <begin position="815"/>
        <end position="832"/>
    </location>
</feature>
<feature type="transmembrane region" description="Helical" evidence="10">
    <location>
        <begin position="1367"/>
        <end position="1394"/>
    </location>
</feature>
<feature type="transmembrane region" description="Helical" evidence="10">
    <location>
        <begin position="775"/>
        <end position="803"/>
    </location>
</feature>
<feature type="transmembrane region" description="Helical" evidence="10">
    <location>
        <begin position="844"/>
        <end position="866"/>
    </location>
</feature>
<feature type="compositionally biased region" description="Low complexity" evidence="9">
    <location>
        <begin position="43"/>
        <end position="56"/>
    </location>
</feature>
<feature type="transmembrane region" description="Helical" evidence="10">
    <location>
        <begin position="1801"/>
        <end position="1826"/>
    </location>
</feature>
<feature type="transmembrane region" description="Helical" evidence="10">
    <location>
        <begin position="457"/>
        <end position="483"/>
    </location>
</feature>
<feature type="transmembrane region" description="Helical" evidence="10">
    <location>
        <begin position="1127"/>
        <end position="1154"/>
    </location>
</feature>
<feature type="transmembrane region" description="Helical" evidence="10">
    <location>
        <begin position="1247"/>
        <end position="1274"/>
    </location>
</feature>
<feature type="transmembrane region" description="Helical" evidence="10">
    <location>
        <begin position="887"/>
        <end position="914"/>
    </location>
</feature>
<protein>
    <submittedName>
        <fullName evidence="11">Uncharacterized protein</fullName>
    </submittedName>
</protein>
<evidence type="ECO:0000313" key="11">
    <source>
        <dbReference type="EMBL" id="KAJ8716734.1"/>
    </source>
</evidence>
<keyword evidence="7 10" id="KW-0472">Membrane</keyword>
<feature type="transmembrane region" description="Helical" evidence="10">
    <location>
        <begin position="1727"/>
        <end position="1754"/>
    </location>
</feature>
<feature type="transmembrane region" description="Helical" evidence="10">
    <location>
        <begin position="1007"/>
        <end position="1034"/>
    </location>
</feature>
<feature type="transmembrane region" description="Helical" evidence="10">
    <location>
        <begin position="1681"/>
        <end position="1706"/>
    </location>
</feature>
<feature type="transmembrane region" description="Helical" evidence="10">
    <location>
        <begin position="961"/>
        <end position="986"/>
    </location>
</feature>
<dbReference type="SUPFAM" id="SSF161070">
    <property type="entry name" value="SNF-like"/>
    <property type="match status" value="1"/>
</dbReference>
<evidence type="ECO:0000256" key="6">
    <source>
        <dbReference type="ARBA" id="ARBA00022989"/>
    </source>
</evidence>
<feature type="region of interest" description="Disordered" evidence="9">
    <location>
        <begin position="319"/>
        <end position="352"/>
    </location>
</feature>
<feature type="transmembrane region" description="Helical" evidence="10">
    <location>
        <begin position="543"/>
        <end position="562"/>
    </location>
</feature>
<feature type="compositionally biased region" description="Basic and acidic residues" evidence="9">
    <location>
        <begin position="58"/>
        <end position="75"/>
    </location>
</feature>
<feature type="transmembrane region" description="Helical" evidence="10">
    <location>
        <begin position="1081"/>
        <end position="1106"/>
    </location>
</feature>
<evidence type="ECO:0000256" key="2">
    <source>
        <dbReference type="ARBA" id="ARBA00006459"/>
    </source>
</evidence>
<feature type="compositionally biased region" description="Low complexity" evidence="9">
    <location>
        <begin position="2071"/>
        <end position="2080"/>
    </location>
</feature>
<keyword evidence="12" id="KW-1185">Reference proteome</keyword>
<feature type="transmembrane region" description="Helical" evidence="10">
    <location>
        <begin position="574"/>
        <end position="597"/>
    </location>
</feature>
<dbReference type="GO" id="GO:0046872">
    <property type="term" value="F:metal ion binding"/>
    <property type="evidence" value="ECO:0007669"/>
    <property type="project" value="UniProtKB-KW"/>
</dbReference>
<keyword evidence="6 10" id="KW-1133">Transmembrane helix</keyword>
<evidence type="ECO:0000256" key="4">
    <source>
        <dbReference type="ARBA" id="ARBA00022692"/>
    </source>
</evidence>
<evidence type="ECO:0000256" key="1">
    <source>
        <dbReference type="ARBA" id="ARBA00004141"/>
    </source>
</evidence>
<name>A0AAD7YIG2_MYTSE</name>
<evidence type="ECO:0000256" key="10">
    <source>
        <dbReference type="SAM" id="Phobius"/>
    </source>
</evidence>
<feature type="transmembrane region" description="Helical" evidence="10">
    <location>
        <begin position="1201"/>
        <end position="1226"/>
    </location>
</feature>
<evidence type="ECO:0000256" key="7">
    <source>
        <dbReference type="ARBA" id="ARBA00023136"/>
    </source>
</evidence>
<dbReference type="PANTHER" id="PTHR11616">
    <property type="entry name" value="SODIUM/CHLORIDE DEPENDENT TRANSPORTER"/>
    <property type="match status" value="1"/>
</dbReference>
<comment type="caution">
    <text evidence="11">The sequence shown here is derived from an EMBL/GenBank/DDBJ whole genome shotgun (WGS) entry which is preliminary data.</text>
</comment>
<feature type="transmembrane region" description="Helical" evidence="10">
    <location>
        <begin position="1321"/>
        <end position="1346"/>
    </location>
</feature>
<evidence type="ECO:0000256" key="3">
    <source>
        <dbReference type="ARBA" id="ARBA00022448"/>
    </source>
</evidence>
<dbReference type="GO" id="GO:0005283">
    <property type="term" value="F:amino acid:sodium symporter activity"/>
    <property type="evidence" value="ECO:0007669"/>
    <property type="project" value="TreeGrafter"/>
</dbReference>
<feature type="transmembrane region" description="Helical" evidence="10">
    <location>
        <begin position="414"/>
        <end position="436"/>
    </location>
</feature>